<feature type="compositionally biased region" description="Polar residues" evidence="1">
    <location>
        <begin position="1"/>
        <end position="10"/>
    </location>
</feature>
<dbReference type="EMBL" id="JH598312">
    <property type="status" value="NOT_ANNOTATED_CDS"/>
    <property type="molecule type" value="Genomic_DNA"/>
</dbReference>
<reference evidence="2" key="2">
    <citation type="submission" date="2015-06" db="UniProtKB">
        <authorList>
            <consortium name="EnsemblProtists"/>
        </authorList>
    </citation>
    <scope>IDENTIFICATION</scope>
    <source>
        <strain evidence="2">Emoy2</strain>
    </source>
</reference>
<reference evidence="3" key="1">
    <citation type="journal article" date="2010" name="Science">
        <title>Signatures of adaptation to obligate biotrophy in the Hyaloperonospora arabidopsidis genome.</title>
        <authorList>
            <person name="Baxter L."/>
            <person name="Tripathy S."/>
            <person name="Ishaque N."/>
            <person name="Boot N."/>
            <person name="Cabral A."/>
            <person name="Kemen E."/>
            <person name="Thines M."/>
            <person name="Ah-Fong A."/>
            <person name="Anderson R."/>
            <person name="Badejoko W."/>
            <person name="Bittner-Eddy P."/>
            <person name="Boore J.L."/>
            <person name="Chibucos M.C."/>
            <person name="Coates M."/>
            <person name="Dehal P."/>
            <person name="Delehaunty K."/>
            <person name="Dong S."/>
            <person name="Downton P."/>
            <person name="Dumas B."/>
            <person name="Fabro G."/>
            <person name="Fronick C."/>
            <person name="Fuerstenberg S.I."/>
            <person name="Fulton L."/>
            <person name="Gaulin E."/>
            <person name="Govers F."/>
            <person name="Hughes L."/>
            <person name="Humphray S."/>
            <person name="Jiang R.H."/>
            <person name="Judelson H."/>
            <person name="Kamoun S."/>
            <person name="Kyung K."/>
            <person name="Meijer H."/>
            <person name="Minx P."/>
            <person name="Morris P."/>
            <person name="Nelson J."/>
            <person name="Phuntumart V."/>
            <person name="Qutob D."/>
            <person name="Rehmany A."/>
            <person name="Rougon-Cardoso A."/>
            <person name="Ryden P."/>
            <person name="Torto-Alalibo T."/>
            <person name="Studholme D."/>
            <person name="Wang Y."/>
            <person name="Win J."/>
            <person name="Wood J."/>
            <person name="Clifton S.W."/>
            <person name="Rogers J."/>
            <person name="Van den Ackerveken G."/>
            <person name="Jones J.D."/>
            <person name="McDowell J.M."/>
            <person name="Beynon J."/>
            <person name="Tyler B.M."/>
        </authorList>
    </citation>
    <scope>NUCLEOTIDE SEQUENCE [LARGE SCALE GENOMIC DNA]</scope>
    <source>
        <strain evidence="3">Emoy2</strain>
    </source>
</reference>
<evidence type="ECO:0000313" key="3">
    <source>
        <dbReference type="Proteomes" id="UP000011713"/>
    </source>
</evidence>
<organism evidence="2 3">
    <name type="scientific">Hyaloperonospora arabidopsidis (strain Emoy2)</name>
    <name type="common">Downy mildew agent</name>
    <name type="synonym">Peronospora arabidopsidis</name>
    <dbReference type="NCBI Taxonomy" id="559515"/>
    <lineage>
        <taxon>Eukaryota</taxon>
        <taxon>Sar</taxon>
        <taxon>Stramenopiles</taxon>
        <taxon>Oomycota</taxon>
        <taxon>Peronosporomycetes</taxon>
        <taxon>Peronosporales</taxon>
        <taxon>Peronosporaceae</taxon>
        <taxon>Hyaloperonospora</taxon>
    </lineage>
</organism>
<dbReference type="VEuPathDB" id="FungiDB:HpaG806392"/>
<evidence type="ECO:0000256" key="1">
    <source>
        <dbReference type="SAM" id="MobiDB-lite"/>
    </source>
</evidence>
<evidence type="ECO:0000313" key="2">
    <source>
        <dbReference type="EnsemblProtists" id="HpaP806392"/>
    </source>
</evidence>
<feature type="region of interest" description="Disordered" evidence="1">
    <location>
        <begin position="1"/>
        <end position="20"/>
    </location>
</feature>
<name>M4BJ15_HYAAE</name>
<proteinExistence type="predicted"/>
<dbReference type="InParanoid" id="M4BJ15"/>
<protein>
    <submittedName>
        <fullName evidence="2">Uncharacterized protein</fullName>
    </submittedName>
</protein>
<dbReference type="HOGENOM" id="CLU_3091424_0_0_1"/>
<dbReference type="Proteomes" id="UP000011713">
    <property type="component" value="Unassembled WGS sequence"/>
</dbReference>
<keyword evidence="3" id="KW-1185">Reference proteome</keyword>
<accession>M4BJ15</accession>
<dbReference type="AlphaFoldDB" id="M4BJ15"/>
<sequence>MATTKQSVQELCSRRPRSARMREKVQAQSLQLAHQAVEIFRNMRNMYASQRR</sequence>
<dbReference type="EnsemblProtists" id="HpaT806392">
    <property type="protein sequence ID" value="HpaP806392"/>
    <property type="gene ID" value="HpaG806392"/>
</dbReference>